<sequence>MDWLKSVKSFIFTVHLHVQGNDNHHEGTDSFQLASPPIHQRGRLFSTRYESRAQPSFPWISSNPSTDLMISRRTKEKSMKPSSSSSSLLCYWNLIASIHHQLWFRNAKKLINMKKKSNGKTVTYKGLEVVVCEDASEKSQKAFWAVCRLSYVQLHWKKWSEDVQSLQHVTRGILP</sequence>
<dbReference type="AlphaFoldDB" id="A0A8S9N170"/>
<organism evidence="1 2">
    <name type="scientific">Brassica cretica</name>
    <name type="common">Mustard</name>
    <dbReference type="NCBI Taxonomy" id="69181"/>
    <lineage>
        <taxon>Eukaryota</taxon>
        <taxon>Viridiplantae</taxon>
        <taxon>Streptophyta</taxon>
        <taxon>Embryophyta</taxon>
        <taxon>Tracheophyta</taxon>
        <taxon>Spermatophyta</taxon>
        <taxon>Magnoliopsida</taxon>
        <taxon>eudicotyledons</taxon>
        <taxon>Gunneridae</taxon>
        <taxon>Pentapetalae</taxon>
        <taxon>rosids</taxon>
        <taxon>malvids</taxon>
        <taxon>Brassicales</taxon>
        <taxon>Brassicaceae</taxon>
        <taxon>Brassiceae</taxon>
        <taxon>Brassica</taxon>
    </lineage>
</organism>
<evidence type="ECO:0000313" key="2">
    <source>
        <dbReference type="Proteomes" id="UP000712600"/>
    </source>
</evidence>
<reference evidence="1" key="1">
    <citation type="submission" date="2019-12" db="EMBL/GenBank/DDBJ databases">
        <title>Genome sequencing and annotation of Brassica cretica.</title>
        <authorList>
            <person name="Studholme D.J."/>
            <person name="Sarris P."/>
        </authorList>
    </citation>
    <scope>NUCLEOTIDE SEQUENCE</scope>
    <source>
        <strain evidence="1">PFS-109/04</strain>
        <tissue evidence="1">Leaf</tissue>
    </source>
</reference>
<evidence type="ECO:0000313" key="1">
    <source>
        <dbReference type="EMBL" id="KAF3486530.1"/>
    </source>
</evidence>
<gene>
    <name evidence="1" type="ORF">F2Q69_00055415</name>
</gene>
<name>A0A8S9N170_BRACR</name>
<proteinExistence type="predicted"/>
<accession>A0A8S9N170</accession>
<comment type="caution">
    <text evidence="1">The sequence shown here is derived from an EMBL/GenBank/DDBJ whole genome shotgun (WGS) entry which is preliminary data.</text>
</comment>
<protein>
    <submittedName>
        <fullName evidence="1">Uncharacterized protein</fullName>
    </submittedName>
</protein>
<dbReference type="EMBL" id="QGKX02002183">
    <property type="protein sequence ID" value="KAF3486530.1"/>
    <property type="molecule type" value="Genomic_DNA"/>
</dbReference>
<dbReference type="Proteomes" id="UP000712600">
    <property type="component" value="Unassembled WGS sequence"/>
</dbReference>